<dbReference type="InterPro" id="IPR022313">
    <property type="entry name" value="Phe/His_NH3-lyase_AS"/>
</dbReference>
<dbReference type="CDD" id="cd00332">
    <property type="entry name" value="PAL-HAL"/>
    <property type="match status" value="1"/>
</dbReference>
<dbReference type="GO" id="GO:0004397">
    <property type="term" value="F:histidine ammonia-lyase activity"/>
    <property type="evidence" value="ECO:0007669"/>
    <property type="project" value="UniProtKB-UniRule"/>
</dbReference>
<proteinExistence type="inferred from homology"/>
<dbReference type="FunFam" id="1.20.200.10:FF:000003">
    <property type="entry name" value="Histidine ammonia-lyase"/>
    <property type="match status" value="1"/>
</dbReference>
<dbReference type="NCBIfam" id="NF006871">
    <property type="entry name" value="PRK09367.1"/>
    <property type="match status" value="1"/>
</dbReference>
<evidence type="ECO:0000256" key="3">
    <source>
        <dbReference type="ARBA" id="ARBA00022808"/>
    </source>
</evidence>
<evidence type="ECO:0000256" key="9">
    <source>
        <dbReference type="RuleBase" id="RU004480"/>
    </source>
</evidence>
<dbReference type="Pfam" id="PF00221">
    <property type="entry name" value="Lyase_aromatic"/>
    <property type="match status" value="1"/>
</dbReference>
<comment type="similarity">
    <text evidence="7">Belongs to the PAL/histidase family.</text>
</comment>
<dbReference type="GO" id="GO:0005737">
    <property type="term" value="C:cytoplasm"/>
    <property type="evidence" value="ECO:0007669"/>
    <property type="project" value="UniProtKB-SubCell"/>
</dbReference>
<evidence type="ECO:0000256" key="5">
    <source>
        <dbReference type="ARBA" id="ARBA00049269"/>
    </source>
</evidence>
<comment type="caution">
    <text evidence="10">The sequence shown here is derived from an EMBL/GenBank/DDBJ whole genome shotgun (WGS) entry which is preliminary data.</text>
</comment>
<comment type="subcellular location">
    <subcellularLocation>
        <location evidence="9">Cytoplasm</location>
    </subcellularLocation>
</comment>
<keyword evidence="3 8" id="KW-0369">Histidine metabolism</keyword>
<gene>
    <name evidence="10" type="primary">hutH</name>
    <name evidence="10" type="ORF">FKG95_29305</name>
</gene>
<name>A0A545SSZ7_9PROT</name>
<evidence type="ECO:0000256" key="8">
    <source>
        <dbReference type="RuleBase" id="RU004479"/>
    </source>
</evidence>
<evidence type="ECO:0000256" key="1">
    <source>
        <dbReference type="ARBA" id="ARBA00005113"/>
    </source>
</evidence>
<dbReference type="OrthoDB" id="9806955at2"/>
<organism evidence="10 11">
    <name type="scientific">Denitrobaculum tricleocarpae</name>
    <dbReference type="NCBI Taxonomy" id="2591009"/>
    <lineage>
        <taxon>Bacteria</taxon>
        <taxon>Pseudomonadati</taxon>
        <taxon>Pseudomonadota</taxon>
        <taxon>Alphaproteobacteria</taxon>
        <taxon>Rhodospirillales</taxon>
        <taxon>Rhodospirillaceae</taxon>
        <taxon>Denitrobaculum</taxon>
    </lineage>
</organism>
<dbReference type="InterPro" id="IPR024083">
    <property type="entry name" value="Fumarase/histidase_N"/>
</dbReference>
<accession>A0A545SSZ7</accession>
<dbReference type="InterPro" id="IPR001106">
    <property type="entry name" value="Aromatic_Lyase"/>
</dbReference>
<evidence type="ECO:0000313" key="10">
    <source>
        <dbReference type="EMBL" id="TQV68077.1"/>
    </source>
</evidence>
<dbReference type="NCBIfam" id="TIGR01225">
    <property type="entry name" value="hutH"/>
    <property type="match status" value="1"/>
</dbReference>
<comment type="pathway">
    <text evidence="1 8">Amino-acid degradation; L-histidine degradation into L-glutamate; N-formimidoyl-L-glutamate from L-histidine: step 1/3.</text>
</comment>
<dbReference type="InterPro" id="IPR005921">
    <property type="entry name" value="HutH"/>
</dbReference>
<evidence type="ECO:0000256" key="7">
    <source>
        <dbReference type="RuleBase" id="RU003954"/>
    </source>
</evidence>
<dbReference type="Gene3D" id="1.10.275.10">
    <property type="entry name" value="Fumarase/aspartase (N-terminal domain)"/>
    <property type="match status" value="1"/>
</dbReference>
<evidence type="ECO:0000256" key="2">
    <source>
        <dbReference type="ARBA" id="ARBA00012994"/>
    </source>
</evidence>
<keyword evidence="11" id="KW-1185">Reference proteome</keyword>
<protein>
    <recommendedName>
        <fullName evidence="2 6">Histidine ammonia-lyase</fullName>
        <ecNumber evidence="2 6">4.3.1.3</ecNumber>
    </recommendedName>
</protein>
<keyword evidence="4 7" id="KW-0456">Lyase</keyword>
<sequence>MAAAGGKIAVATTWTMESGQEKEAMKRLELTTGLNGFATWTAIYRDRVELYLSPAARTAITKAHEVVQRVVAQGGAVYGINTGFGRLAGSVIADDAMAALQKNVVVTHAIGSGPALSIAETRLVMAMKIASLAQGHSGIRPALVEFLIGMFNCDLLPVIPSQGSVGASGDLTPLAHLAAAMIGEGTVTFGGEIVPAAEALASAGLEPLSLQPKEGLAMLNGTQVSTALALAGTLEARQAFDTAVIVGALTTEGLLGSVGPFDDRLHRIRRQPGQIEVARRLRALTRGSEFRDKDLAHGRVQDPYCLRCQPQVYGACLDLLNNVEATLELEADAVTDNPIVFPETGEIISGGNFHAEPVAFAADNIALAVCELGALSERRLAMMTDSSLSGLPPFLTDDPGVNSGFMSGQIAAAAMVAENRQKAHPASVDSVPTVVNYEDHVSMATHGARRLSAMLETLNNILATELLAAAEACDHQGLELSSPLAEVKALVRKHVARMNSDRAFGPAYEAAREMVKSGKVAALCRGI</sequence>
<dbReference type="AlphaFoldDB" id="A0A545SSZ7"/>
<dbReference type="EC" id="4.3.1.3" evidence="2 6"/>
<comment type="catalytic activity">
    <reaction evidence="5 8">
        <text>L-histidine = trans-urocanate + NH4(+)</text>
        <dbReference type="Rhea" id="RHEA:21232"/>
        <dbReference type="ChEBI" id="CHEBI:17771"/>
        <dbReference type="ChEBI" id="CHEBI:28938"/>
        <dbReference type="ChEBI" id="CHEBI:57595"/>
        <dbReference type="EC" id="4.3.1.3"/>
    </reaction>
</comment>
<dbReference type="Proteomes" id="UP000315252">
    <property type="component" value="Unassembled WGS sequence"/>
</dbReference>
<evidence type="ECO:0000313" key="11">
    <source>
        <dbReference type="Proteomes" id="UP000315252"/>
    </source>
</evidence>
<dbReference type="UniPathway" id="UPA00379">
    <property type="reaction ID" value="UER00549"/>
</dbReference>
<dbReference type="GO" id="GO:0019557">
    <property type="term" value="P:L-histidine catabolic process to glutamate and formate"/>
    <property type="evidence" value="ECO:0007669"/>
    <property type="project" value="UniProtKB-UniPathway"/>
</dbReference>
<evidence type="ECO:0000256" key="4">
    <source>
        <dbReference type="ARBA" id="ARBA00023239"/>
    </source>
</evidence>
<dbReference type="PROSITE" id="PS00488">
    <property type="entry name" value="PAL_HISTIDASE"/>
    <property type="match status" value="1"/>
</dbReference>
<dbReference type="Gene3D" id="1.20.200.10">
    <property type="entry name" value="Fumarase/aspartase (Central domain)"/>
    <property type="match status" value="1"/>
</dbReference>
<dbReference type="EMBL" id="VHSH01000025">
    <property type="protein sequence ID" value="TQV68077.1"/>
    <property type="molecule type" value="Genomic_DNA"/>
</dbReference>
<reference evidence="10 11" key="1">
    <citation type="submission" date="2019-06" db="EMBL/GenBank/DDBJ databases">
        <title>Whole genome sequence for Rhodospirillaceae sp. R148.</title>
        <authorList>
            <person name="Wang G."/>
        </authorList>
    </citation>
    <scope>NUCLEOTIDE SEQUENCE [LARGE SCALE GENOMIC DNA]</scope>
    <source>
        <strain evidence="10 11">R148</strain>
    </source>
</reference>
<dbReference type="PANTHER" id="PTHR10362">
    <property type="entry name" value="HISTIDINE AMMONIA-LYASE"/>
    <property type="match status" value="1"/>
</dbReference>
<evidence type="ECO:0000256" key="6">
    <source>
        <dbReference type="NCBIfam" id="TIGR01225"/>
    </source>
</evidence>
<dbReference type="GO" id="GO:0019556">
    <property type="term" value="P:L-histidine catabolic process to glutamate and formamide"/>
    <property type="evidence" value="ECO:0007669"/>
    <property type="project" value="UniProtKB-UniPathway"/>
</dbReference>
<dbReference type="SUPFAM" id="SSF48557">
    <property type="entry name" value="L-aspartase-like"/>
    <property type="match status" value="1"/>
</dbReference>
<dbReference type="InterPro" id="IPR008948">
    <property type="entry name" value="L-Aspartase-like"/>
</dbReference>
<dbReference type="FunFam" id="1.10.275.10:FF:000005">
    <property type="entry name" value="Histidine ammonia-lyase"/>
    <property type="match status" value="1"/>
</dbReference>